<keyword evidence="3" id="KW-0408">Iron</keyword>
<dbReference type="InterPro" id="IPR008775">
    <property type="entry name" value="Phytyl_CoA_dOase-like"/>
</dbReference>
<evidence type="ECO:0000256" key="2">
    <source>
        <dbReference type="ARBA" id="ARBA00022723"/>
    </source>
</evidence>
<dbReference type="PANTHER" id="PTHR20883:SF15">
    <property type="entry name" value="PHYTANOYL-COA DIOXYGENASE DOMAIN-CONTAINING PROTEIN 1"/>
    <property type="match status" value="1"/>
</dbReference>
<keyword evidence="2" id="KW-0479">Metal-binding</keyword>
<dbReference type="GO" id="GO:0046872">
    <property type="term" value="F:metal ion binding"/>
    <property type="evidence" value="ECO:0007669"/>
    <property type="project" value="UniProtKB-KW"/>
</dbReference>
<proteinExistence type="predicted"/>
<dbReference type="EMBL" id="HBNS01050443">
    <property type="protein sequence ID" value="CAE4651468.1"/>
    <property type="molecule type" value="Transcribed_RNA"/>
</dbReference>
<organism evidence="4">
    <name type="scientific">Ditylum brightwellii</name>
    <dbReference type="NCBI Taxonomy" id="49249"/>
    <lineage>
        <taxon>Eukaryota</taxon>
        <taxon>Sar</taxon>
        <taxon>Stramenopiles</taxon>
        <taxon>Ochrophyta</taxon>
        <taxon>Bacillariophyta</taxon>
        <taxon>Mediophyceae</taxon>
        <taxon>Lithodesmiophycidae</taxon>
        <taxon>Lithodesmiales</taxon>
        <taxon>Lithodesmiaceae</taxon>
        <taxon>Ditylum</taxon>
    </lineage>
</organism>
<accession>A0A7S4VKV8</accession>
<sequence length="373" mass="40623">MLSVIPPPKISCSVVRFLCRSLSSQGGVGHSGHLSADLLRNAHDVPVANADAISAVSHKSKYLFDLNGYVILRKVFTNDDVKAANDAIDKHIKDGFLHERKGKLRTSGLYGRESSALAGDGETGRFDMGGMLGWERPFCEPFRSVLCHPAIAPFLNEVLGAGYRLDHSPLLIAQEKGSEGHTLHGGAVTESGDPAWPLAYDFKHGTMRSQLLTVCMQLTAANEGDGGFCAVPGSHKSNYSVPPDLADLADEELAEHVRQPVLLPGDVLIFSEATLHGTLPWRASHQRRTVIYRFAPAGSAYGRGYLATSDQESMWPESALEGMTDSQRAVMLPPYHPRMNRPYVDSAGNAVGAKPRESFKVEFDEKVFGTKYF</sequence>
<comment type="cofactor">
    <cofactor evidence="1">
        <name>Fe cation</name>
        <dbReference type="ChEBI" id="CHEBI:24875"/>
    </cofactor>
</comment>
<evidence type="ECO:0000256" key="1">
    <source>
        <dbReference type="ARBA" id="ARBA00001962"/>
    </source>
</evidence>
<dbReference type="SUPFAM" id="SSF51197">
    <property type="entry name" value="Clavaminate synthase-like"/>
    <property type="match status" value="1"/>
</dbReference>
<name>A0A7S4VKV8_9STRA</name>
<gene>
    <name evidence="4" type="ORF">DBRI00130_LOCUS37931</name>
</gene>
<dbReference type="Gene3D" id="2.60.120.620">
    <property type="entry name" value="q2cbj1_9rhob like domain"/>
    <property type="match status" value="1"/>
</dbReference>
<dbReference type="PANTHER" id="PTHR20883">
    <property type="entry name" value="PHYTANOYL-COA DIOXYGENASE DOMAIN CONTAINING 1"/>
    <property type="match status" value="1"/>
</dbReference>
<reference evidence="4" key="1">
    <citation type="submission" date="2021-01" db="EMBL/GenBank/DDBJ databases">
        <authorList>
            <person name="Corre E."/>
            <person name="Pelletier E."/>
            <person name="Niang G."/>
            <person name="Scheremetjew M."/>
            <person name="Finn R."/>
            <person name="Kale V."/>
            <person name="Holt S."/>
            <person name="Cochrane G."/>
            <person name="Meng A."/>
            <person name="Brown T."/>
            <person name="Cohen L."/>
        </authorList>
    </citation>
    <scope>NUCLEOTIDE SEQUENCE</scope>
    <source>
        <strain evidence="4">GSO104</strain>
    </source>
</reference>
<protein>
    <submittedName>
        <fullName evidence="4">Uncharacterized protein</fullName>
    </submittedName>
</protein>
<evidence type="ECO:0000313" key="4">
    <source>
        <dbReference type="EMBL" id="CAE4651468.1"/>
    </source>
</evidence>
<evidence type="ECO:0000256" key="3">
    <source>
        <dbReference type="ARBA" id="ARBA00023004"/>
    </source>
</evidence>
<dbReference type="AlphaFoldDB" id="A0A7S4VKV8"/>
<dbReference type="Pfam" id="PF05721">
    <property type="entry name" value="PhyH"/>
    <property type="match status" value="1"/>
</dbReference>